<keyword evidence="2" id="KW-1133">Transmembrane helix</keyword>
<keyword evidence="2" id="KW-0812">Transmembrane</keyword>
<feature type="region of interest" description="Disordered" evidence="1">
    <location>
        <begin position="86"/>
        <end position="105"/>
    </location>
</feature>
<feature type="region of interest" description="Disordered" evidence="1">
    <location>
        <begin position="31"/>
        <end position="59"/>
    </location>
</feature>
<evidence type="ECO:0000256" key="2">
    <source>
        <dbReference type="SAM" id="Phobius"/>
    </source>
</evidence>
<dbReference type="Proteomes" id="UP001152885">
    <property type="component" value="Unassembled WGS sequence"/>
</dbReference>
<name>A0A9W4TY57_9ASCO</name>
<organism evidence="3 4">
    <name type="scientific">Candida verbasci</name>
    <dbReference type="NCBI Taxonomy" id="1227364"/>
    <lineage>
        <taxon>Eukaryota</taxon>
        <taxon>Fungi</taxon>
        <taxon>Dikarya</taxon>
        <taxon>Ascomycota</taxon>
        <taxon>Saccharomycotina</taxon>
        <taxon>Pichiomycetes</taxon>
        <taxon>Debaryomycetaceae</taxon>
        <taxon>Candida/Lodderomyces clade</taxon>
        <taxon>Candida</taxon>
    </lineage>
</organism>
<reference evidence="3" key="1">
    <citation type="submission" date="2022-12" db="EMBL/GenBank/DDBJ databases">
        <authorList>
            <person name="Brejova B."/>
        </authorList>
    </citation>
    <scope>NUCLEOTIDE SEQUENCE</scope>
</reference>
<keyword evidence="4" id="KW-1185">Reference proteome</keyword>
<evidence type="ECO:0000313" key="4">
    <source>
        <dbReference type="Proteomes" id="UP001152885"/>
    </source>
</evidence>
<dbReference type="InterPro" id="IPR002591">
    <property type="entry name" value="Phosphodiest/P_Trfase"/>
</dbReference>
<dbReference type="Gene3D" id="3.40.720.10">
    <property type="entry name" value="Alkaline Phosphatase, subunit A"/>
    <property type="match status" value="1"/>
</dbReference>
<dbReference type="OrthoDB" id="415411at2759"/>
<dbReference type="PANTHER" id="PTHR10151:SF120">
    <property type="entry name" value="BIS(5'-ADENOSYL)-TRIPHOSPHATASE"/>
    <property type="match status" value="1"/>
</dbReference>
<evidence type="ECO:0000313" key="3">
    <source>
        <dbReference type="EMBL" id="CAI5759222.1"/>
    </source>
</evidence>
<dbReference type="Gene3D" id="3.30.1360.180">
    <property type="match status" value="1"/>
</dbReference>
<proteinExistence type="predicted"/>
<dbReference type="SUPFAM" id="SSF53649">
    <property type="entry name" value="Alkaline phosphatase-like"/>
    <property type="match status" value="1"/>
</dbReference>
<comment type="caution">
    <text evidence="3">The sequence shown here is derived from an EMBL/GenBank/DDBJ whole genome shotgun (WGS) entry which is preliminary data.</text>
</comment>
<evidence type="ECO:0000256" key="1">
    <source>
        <dbReference type="SAM" id="MobiDB-lite"/>
    </source>
</evidence>
<gene>
    <name evidence="3" type="ORF">CANVERA_P3731</name>
</gene>
<dbReference type="InterPro" id="IPR017850">
    <property type="entry name" value="Alkaline_phosphatase_core_sf"/>
</dbReference>
<dbReference type="Pfam" id="PF01663">
    <property type="entry name" value="Phosphodiest"/>
    <property type="match status" value="1"/>
</dbReference>
<feature type="region of interest" description="Disordered" evidence="1">
    <location>
        <begin position="611"/>
        <end position="649"/>
    </location>
</feature>
<dbReference type="PANTHER" id="PTHR10151">
    <property type="entry name" value="ECTONUCLEOTIDE PYROPHOSPHATASE/PHOSPHODIESTERASE"/>
    <property type="match status" value="1"/>
</dbReference>
<feature type="compositionally biased region" description="Low complexity" evidence="1">
    <location>
        <begin position="625"/>
        <end position="634"/>
    </location>
</feature>
<dbReference type="CDD" id="cd16018">
    <property type="entry name" value="Enpp"/>
    <property type="match status" value="1"/>
</dbReference>
<feature type="compositionally biased region" description="Low complexity" evidence="1">
    <location>
        <begin position="94"/>
        <end position="105"/>
    </location>
</feature>
<sequence>MSVNYKGIHNVDLPITDLDDPEDDIIFNELQDQQNQQNQGRKSSNFLDSLDYENPKQSEPGLFNKVKSIFGKGGHSNDYYEMINRSEENEAETPSESNSNSDSEPTINLQNIRIQLLENKVKNRTIIGLSTIFIISIITFILFFKNQEYVKFESTSNVRKVYSNSTHDFHKTTILVSLDGFHPHYINSLDTPTLHNLLLNEYSTPYLIPSFPSSTFPNHWTIITGLYPSEHGIVGNTFYDVRLKKQFINTDPRFGLNPEFWKGGEPIWKTAEIQGVISAVHQWPGSEVPQIGPAEFDKFNSTELLSSKIDRVFEWIDRDIETRPELILTYVPTIDQIGHKFGISGQNLTDALNYVDNFIELMFKELEARNLKDIVNVIIVSDHGMAPTSNERLIYLDDLVNLNKIEHVDGWPLFGLRPKKEYKVEDIYNEITANLEKLPSSLSSNYNVYKVEDIPKQYQFGGKESEHKFNYRLAPIWIIPDVGYVVTTHQQMKEKNGNYSPKGVHGYNNTQLLMRAIFLASGPYFKQNIQSQNKKIEPFQNTEIYNLVCDTLDLKPSENNGTNTILNKPLPNEWRDDLIFPDLSFEVEHIVRNNATYDLLYRLKEDLDGAKEGDDPLSSMRSEESSITSMSTESLPKPTDFITTSSTTSTKTHESFGGIVDDIIDGVEDGLGAIGDAVEDFIDKIFDHDGDNDK</sequence>
<dbReference type="EMBL" id="CANTUO010000004">
    <property type="protein sequence ID" value="CAI5759222.1"/>
    <property type="molecule type" value="Genomic_DNA"/>
</dbReference>
<dbReference type="GO" id="GO:0047429">
    <property type="term" value="F:nucleoside triphosphate diphosphatase activity"/>
    <property type="evidence" value="ECO:0007669"/>
    <property type="project" value="TreeGrafter"/>
</dbReference>
<keyword evidence="2" id="KW-0472">Membrane</keyword>
<dbReference type="GO" id="GO:0017111">
    <property type="term" value="F:ribonucleoside triphosphate phosphatase activity"/>
    <property type="evidence" value="ECO:0007669"/>
    <property type="project" value="TreeGrafter"/>
</dbReference>
<dbReference type="GO" id="GO:0009141">
    <property type="term" value="P:nucleoside triphosphate metabolic process"/>
    <property type="evidence" value="ECO:0007669"/>
    <property type="project" value="TreeGrafter"/>
</dbReference>
<protein>
    <submittedName>
        <fullName evidence="3">Uncharacterized protein</fullName>
    </submittedName>
</protein>
<feature type="transmembrane region" description="Helical" evidence="2">
    <location>
        <begin position="126"/>
        <end position="144"/>
    </location>
</feature>
<accession>A0A9W4TY57</accession>
<dbReference type="FunFam" id="3.30.1360.180:FF:000003">
    <property type="entry name" value="Type I phosphodiesterase/nucleotide pyrophosphatase family protein"/>
    <property type="match status" value="1"/>
</dbReference>
<dbReference type="AlphaFoldDB" id="A0A9W4TY57"/>